<feature type="transmembrane region" description="Helical" evidence="3">
    <location>
        <begin position="768"/>
        <end position="790"/>
    </location>
</feature>
<sequence>MASTALELLIKINTLGTDELKKVDAVVKSVGEGTRLAGAQLKTFDATLASLVATGKTTTQALEEMAASSGVLSASIRSTAAEVLAHINGVNALGAAHKHAVTDVQAASAAIRSFEGHIPIRAVEQFTVKMLGLGPIMQAAFPVIGVIASVEAVGQMIGKVSELYNKWDPITKAETEALEVMKKLNSEYAKLGADFEKRRYDIIEKIHGKSERYRAEASDIEGDAKYADARAISDLEAKIKKENGRVQAGTSKQFGDYGPSVLNADAQAARAKLTGLEAELENAQLRERDHRERAADLRSKATEEDKRKIEEAQRKAIEAGRAATQAQSHADDESLARLKASHELSVGEVIRYWQERLDAESGNADRVREITIKLGNLYQERDKLLDRVLERGRRVQEQIDAKTAKRDSFLSQMAVEAEESVERVNRAMDAVREKHEEHKRRAQDIADQTDVDAAQRAFSRAQRLIELSTPSAGPGGAARREASIIEQSYRNRLDIATQLLDIETRKADRITDDEKKQEALAEARRKADDLAGKAREDREIRLLELQKKSLDQYKQQAGKIFDAITSRNPGQGLKNLAIGEAKNIGRNAFEAVVGPMLGSLGGILGIGGSPTDQAALKTEQHTKRIADNTDKLLSGGASGIADIGLSSGGNAAKTLLGSIQSSLSGSGLAGLFGNGSGGNFNSGLGSVLSGNALATVLGQNTTGTTTLAGRIGAGVGLGGALLAGGMGIASGIRQGGVGGDLKAAGSAAGLTGALVGNIATLMKATGPLLSAIPVVGSIAALALPLLGGLIGSNPEKRAKEIQKELALASFQAPVALNVTQDGSGHYTDFDARGNIRKSLLSAIPQVEQPYIERLGGGWSGRPVTYQNVPGRVDSPFGAPAQQPVVQHIYNFAPGSVQAIDTQSFDQAIQKARASVSNAVASDLEGNEGRLAAAIRYKVGR</sequence>
<dbReference type="EMBL" id="LR796251">
    <property type="protein sequence ID" value="CAB4130936.1"/>
    <property type="molecule type" value="Genomic_DNA"/>
</dbReference>
<name>A0A6J5LCN6_9CAUD</name>
<accession>A0A6J5LCN6</accession>
<gene>
    <name evidence="4" type="ORF">UFOVP130_46</name>
</gene>
<keyword evidence="1" id="KW-0175">Coiled coil</keyword>
<organism evidence="4">
    <name type="scientific">uncultured Caudovirales phage</name>
    <dbReference type="NCBI Taxonomy" id="2100421"/>
    <lineage>
        <taxon>Viruses</taxon>
        <taxon>Duplodnaviria</taxon>
        <taxon>Heunggongvirae</taxon>
        <taxon>Uroviricota</taxon>
        <taxon>Caudoviricetes</taxon>
        <taxon>Peduoviridae</taxon>
        <taxon>Maltschvirus</taxon>
        <taxon>Maltschvirus maltsch</taxon>
    </lineage>
</organism>
<proteinExistence type="predicted"/>
<feature type="region of interest" description="Disordered" evidence="2">
    <location>
        <begin position="287"/>
        <end position="308"/>
    </location>
</feature>
<evidence type="ECO:0000256" key="1">
    <source>
        <dbReference type="SAM" id="Coils"/>
    </source>
</evidence>
<feature type="coiled-coil region" evidence="1">
    <location>
        <begin position="414"/>
        <end position="448"/>
    </location>
</feature>
<keyword evidence="3" id="KW-0472">Membrane</keyword>
<keyword evidence="3" id="KW-1133">Transmembrane helix</keyword>
<protein>
    <submittedName>
        <fullName evidence="4">Uncharacterized protein</fullName>
    </submittedName>
</protein>
<evidence type="ECO:0000313" key="4">
    <source>
        <dbReference type="EMBL" id="CAB4130936.1"/>
    </source>
</evidence>
<evidence type="ECO:0000256" key="3">
    <source>
        <dbReference type="SAM" id="Phobius"/>
    </source>
</evidence>
<keyword evidence="3" id="KW-0812">Transmembrane</keyword>
<reference evidence="4" key="1">
    <citation type="submission" date="2020-04" db="EMBL/GenBank/DDBJ databases">
        <authorList>
            <person name="Chiriac C."/>
            <person name="Salcher M."/>
            <person name="Ghai R."/>
            <person name="Kavagutti S V."/>
        </authorList>
    </citation>
    <scope>NUCLEOTIDE SEQUENCE</scope>
</reference>
<evidence type="ECO:0000256" key="2">
    <source>
        <dbReference type="SAM" id="MobiDB-lite"/>
    </source>
</evidence>